<dbReference type="EMBL" id="CP051682">
    <property type="protein sequence ID" value="QJD95119.1"/>
    <property type="molecule type" value="Genomic_DNA"/>
</dbReference>
<dbReference type="KEGG" id="mrob:HH214_04110"/>
<dbReference type="Gene3D" id="1.10.10.10">
    <property type="entry name" value="Winged helix-like DNA-binding domain superfamily/Winged helix DNA-binding domain"/>
    <property type="match status" value="1"/>
</dbReference>
<accession>A0A7L5DYK2</accession>
<evidence type="ECO:0000313" key="2">
    <source>
        <dbReference type="EMBL" id="QJD95119.1"/>
    </source>
</evidence>
<name>A0A7L5DYK2_9SPHI</name>
<dbReference type="SUPFAM" id="SSF46894">
    <property type="entry name" value="C-terminal effector domain of the bipartite response regulators"/>
    <property type="match status" value="1"/>
</dbReference>
<dbReference type="InterPro" id="IPR025246">
    <property type="entry name" value="IS30-like_HTH"/>
</dbReference>
<dbReference type="GO" id="GO:0006355">
    <property type="term" value="P:regulation of DNA-templated transcription"/>
    <property type="evidence" value="ECO:0007669"/>
    <property type="project" value="InterPro"/>
</dbReference>
<dbReference type="GO" id="GO:0003677">
    <property type="term" value="F:DNA binding"/>
    <property type="evidence" value="ECO:0007669"/>
    <property type="project" value="InterPro"/>
</dbReference>
<dbReference type="Proteomes" id="UP000503278">
    <property type="component" value="Chromosome"/>
</dbReference>
<keyword evidence="3" id="KW-1185">Reference proteome</keyword>
<proteinExistence type="predicted"/>
<organism evidence="2 3">
    <name type="scientific">Mucilaginibacter robiniae</name>
    <dbReference type="NCBI Taxonomy" id="2728022"/>
    <lineage>
        <taxon>Bacteria</taxon>
        <taxon>Pseudomonadati</taxon>
        <taxon>Bacteroidota</taxon>
        <taxon>Sphingobacteriia</taxon>
        <taxon>Sphingobacteriales</taxon>
        <taxon>Sphingobacteriaceae</taxon>
        <taxon>Mucilaginibacter</taxon>
    </lineage>
</organism>
<evidence type="ECO:0000259" key="1">
    <source>
        <dbReference type="Pfam" id="PF13936"/>
    </source>
</evidence>
<dbReference type="InterPro" id="IPR016032">
    <property type="entry name" value="Sig_transdc_resp-reg_C-effctor"/>
</dbReference>
<dbReference type="Pfam" id="PF13936">
    <property type="entry name" value="HTH_38"/>
    <property type="match status" value="1"/>
</dbReference>
<dbReference type="AlphaFoldDB" id="A0A7L5DYK2"/>
<gene>
    <name evidence="2" type="ORF">HH214_04110</name>
</gene>
<reference evidence="2 3" key="1">
    <citation type="submission" date="2020-04" db="EMBL/GenBank/DDBJ databases">
        <title>Genome sequencing of novel species.</title>
        <authorList>
            <person name="Heo J."/>
            <person name="Kim S.-J."/>
            <person name="Kim J.-S."/>
            <person name="Hong S.-B."/>
            <person name="Kwon S.-W."/>
        </authorList>
    </citation>
    <scope>NUCLEOTIDE SEQUENCE [LARGE SCALE GENOMIC DNA]</scope>
    <source>
        <strain evidence="2 3">F39-2</strain>
    </source>
</reference>
<dbReference type="RefSeq" id="WP_169606136.1">
    <property type="nucleotide sequence ID" value="NZ_CP051682.1"/>
</dbReference>
<evidence type="ECO:0000313" key="3">
    <source>
        <dbReference type="Proteomes" id="UP000503278"/>
    </source>
</evidence>
<protein>
    <submittedName>
        <fullName evidence="2">Helix-turn-helix domain-containing protein</fullName>
    </submittedName>
</protein>
<sequence length="49" mass="5495">MHLDHISHLEPRIAELAKQGMSQRQIAATLQISVATVNRKLHKVMPPVV</sequence>
<dbReference type="InterPro" id="IPR036388">
    <property type="entry name" value="WH-like_DNA-bd_sf"/>
</dbReference>
<feature type="domain" description="Transposase IS30-like HTH" evidence="1">
    <location>
        <begin position="12"/>
        <end position="42"/>
    </location>
</feature>